<keyword evidence="5" id="KW-1185">Reference proteome</keyword>
<sequence>MTTIPPAPAPASAPSAAAAPASAPRAAGSGPAGLGSTARPATGRIPAVGGPRRVRLAISRVDPWSVMKLSFLLSVAAGIMLVVAAAAVWFTLDGLHVFTKVNDFIIQVTGKESGVNILQYVAFKRVVSGATLIAVIDVFLLTALSTIGAFLYNIVAALVGGLHVTMTDE</sequence>
<evidence type="ECO:0000256" key="2">
    <source>
        <dbReference type="SAM" id="Phobius"/>
    </source>
</evidence>
<comment type="caution">
    <text evidence="4">The sequence shown here is derived from an EMBL/GenBank/DDBJ whole genome shotgun (WGS) entry which is preliminary data.</text>
</comment>
<feature type="compositionally biased region" description="Pro residues" evidence="1">
    <location>
        <begin position="1"/>
        <end position="11"/>
    </location>
</feature>
<feature type="region of interest" description="Disordered" evidence="1">
    <location>
        <begin position="1"/>
        <end position="46"/>
    </location>
</feature>
<feature type="compositionally biased region" description="Low complexity" evidence="1">
    <location>
        <begin position="12"/>
        <end position="29"/>
    </location>
</feature>
<keyword evidence="2" id="KW-0812">Transmembrane</keyword>
<dbReference type="InterPro" id="IPR021949">
    <property type="entry name" value="DUF3566_TM"/>
</dbReference>
<feature type="transmembrane region" description="Helical" evidence="2">
    <location>
        <begin position="69"/>
        <end position="92"/>
    </location>
</feature>
<feature type="domain" description="DUF3566" evidence="3">
    <location>
        <begin position="51"/>
        <end position="168"/>
    </location>
</feature>
<organism evidence="4 5">
    <name type="scientific">Cellulomonas alba</name>
    <dbReference type="NCBI Taxonomy" id="3053467"/>
    <lineage>
        <taxon>Bacteria</taxon>
        <taxon>Bacillati</taxon>
        <taxon>Actinomycetota</taxon>
        <taxon>Actinomycetes</taxon>
        <taxon>Micrococcales</taxon>
        <taxon>Cellulomonadaceae</taxon>
        <taxon>Cellulomonas</taxon>
    </lineage>
</organism>
<dbReference type="Pfam" id="PF12089">
    <property type="entry name" value="DUF3566"/>
    <property type="match status" value="1"/>
</dbReference>
<dbReference type="EMBL" id="JAUCGQ010000001">
    <property type="protein sequence ID" value="MDM7855044.1"/>
    <property type="molecule type" value="Genomic_DNA"/>
</dbReference>
<accession>A0ABT7SHN4</accession>
<protein>
    <submittedName>
        <fullName evidence="4">DUF3566 domain-containing protein</fullName>
    </submittedName>
</protein>
<keyword evidence="2" id="KW-1133">Transmembrane helix</keyword>
<evidence type="ECO:0000313" key="4">
    <source>
        <dbReference type="EMBL" id="MDM7855044.1"/>
    </source>
</evidence>
<evidence type="ECO:0000313" key="5">
    <source>
        <dbReference type="Proteomes" id="UP001529338"/>
    </source>
</evidence>
<evidence type="ECO:0000259" key="3">
    <source>
        <dbReference type="Pfam" id="PF12089"/>
    </source>
</evidence>
<evidence type="ECO:0000256" key="1">
    <source>
        <dbReference type="SAM" id="MobiDB-lite"/>
    </source>
</evidence>
<dbReference type="Proteomes" id="UP001529338">
    <property type="component" value="Unassembled WGS sequence"/>
</dbReference>
<proteinExistence type="predicted"/>
<feature type="transmembrane region" description="Helical" evidence="2">
    <location>
        <begin position="132"/>
        <end position="159"/>
    </location>
</feature>
<name>A0ABT7SHN4_9CELL</name>
<reference evidence="4 5" key="1">
    <citation type="submission" date="2023-06" db="EMBL/GenBank/DDBJ databases">
        <title>Cellulomonas sp. MW4 Whole genome sequence.</title>
        <authorList>
            <person name="Park S."/>
        </authorList>
    </citation>
    <scope>NUCLEOTIDE SEQUENCE [LARGE SCALE GENOMIC DNA]</scope>
    <source>
        <strain evidence="4 5">MW4</strain>
    </source>
</reference>
<gene>
    <name evidence="4" type="ORF">QRT04_08875</name>
</gene>
<dbReference type="RefSeq" id="WP_289454854.1">
    <property type="nucleotide sequence ID" value="NZ_JAUCGQ010000001.1"/>
</dbReference>
<keyword evidence="2" id="KW-0472">Membrane</keyword>